<sequence length="72" mass="7976">MALTNDPTYKKLEQWYKASAGSLNMRAMFESDPDRFSRFSDKVTGPAAPLLRPSPSPGPVRRHRVTGVPSLS</sequence>
<gene>
    <name evidence="2" type="ORF">D9C73_006987</name>
</gene>
<accession>A0A4U5UFR5</accession>
<organism evidence="2 3">
    <name type="scientific">Collichthys lucidus</name>
    <name type="common">Big head croaker</name>
    <name type="synonym">Sciaena lucida</name>
    <dbReference type="NCBI Taxonomy" id="240159"/>
    <lineage>
        <taxon>Eukaryota</taxon>
        <taxon>Metazoa</taxon>
        <taxon>Chordata</taxon>
        <taxon>Craniata</taxon>
        <taxon>Vertebrata</taxon>
        <taxon>Euteleostomi</taxon>
        <taxon>Actinopterygii</taxon>
        <taxon>Neopterygii</taxon>
        <taxon>Teleostei</taxon>
        <taxon>Neoteleostei</taxon>
        <taxon>Acanthomorphata</taxon>
        <taxon>Eupercaria</taxon>
        <taxon>Sciaenidae</taxon>
        <taxon>Collichthys</taxon>
    </lineage>
</organism>
<evidence type="ECO:0000256" key="1">
    <source>
        <dbReference type="SAM" id="MobiDB-lite"/>
    </source>
</evidence>
<dbReference type="Proteomes" id="UP000298787">
    <property type="component" value="Chromosome 7"/>
</dbReference>
<proteinExistence type="predicted"/>
<dbReference type="AlphaFoldDB" id="A0A4U5UFR5"/>
<reference evidence="2 3" key="1">
    <citation type="submission" date="2019-01" db="EMBL/GenBank/DDBJ databases">
        <title>Genome Assembly of Collichthys lucidus.</title>
        <authorList>
            <person name="Cai M."/>
            <person name="Xiao S."/>
        </authorList>
    </citation>
    <scope>NUCLEOTIDE SEQUENCE [LARGE SCALE GENOMIC DNA]</scope>
    <source>
        <strain evidence="2">JT15FE1705JMU</strain>
        <tissue evidence="2">Muscle</tissue>
    </source>
</reference>
<evidence type="ECO:0000313" key="2">
    <source>
        <dbReference type="EMBL" id="TKS72910.1"/>
    </source>
</evidence>
<dbReference type="STRING" id="240159.A0A4U5UFR5"/>
<dbReference type="Gene3D" id="3.40.50.10490">
    <property type="entry name" value="Glucose-6-phosphate isomerase like protein, domain 1"/>
    <property type="match status" value="1"/>
</dbReference>
<dbReference type="GO" id="GO:0016853">
    <property type="term" value="F:isomerase activity"/>
    <property type="evidence" value="ECO:0007669"/>
    <property type="project" value="UniProtKB-KW"/>
</dbReference>
<dbReference type="EMBL" id="CM014084">
    <property type="protein sequence ID" value="TKS72910.1"/>
    <property type="molecule type" value="Genomic_DNA"/>
</dbReference>
<protein>
    <submittedName>
        <fullName evidence="2">Glucose-6-phosphate isomerase</fullName>
    </submittedName>
</protein>
<keyword evidence="3" id="KW-1185">Reference proteome</keyword>
<name>A0A4U5UFR5_COLLU</name>
<keyword evidence="2" id="KW-0413">Isomerase</keyword>
<feature type="region of interest" description="Disordered" evidence="1">
    <location>
        <begin position="38"/>
        <end position="72"/>
    </location>
</feature>
<evidence type="ECO:0000313" key="3">
    <source>
        <dbReference type="Proteomes" id="UP000298787"/>
    </source>
</evidence>